<dbReference type="GO" id="GO:1904680">
    <property type="term" value="F:peptide transmembrane transporter activity"/>
    <property type="evidence" value="ECO:0007669"/>
    <property type="project" value="TreeGrafter"/>
</dbReference>
<dbReference type="AlphaFoldDB" id="A0A1E3VQX5"/>
<comment type="caution">
    <text evidence="7">The sequence shown here is derived from an EMBL/GenBank/DDBJ whole genome shotgun (WGS) entry which is preliminary data.</text>
</comment>
<dbReference type="InterPro" id="IPR039424">
    <property type="entry name" value="SBP_5"/>
</dbReference>
<keyword evidence="8" id="KW-1185">Reference proteome</keyword>
<evidence type="ECO:0000256" key="4">
    <source>
        <dbReference type="SAM" id="MobiDB-lite"/>
    </source>
</evidence>
<feature type="compositionally biased region" description="Low complexity" evidence="4">
    <location>
        <begin position="26"/>
        <end position="39"/>
    </location>
</feature>
<comment type="similarity">
    <text evidence="2">Belongs to the bacterial solute-binding protein 5 family.</text>
</comment>
<dbReference type="SUPFAM" id="SSF53850">
    <property type="entry name" value="Periplasmic binding protein-like II"/>
    <property type="match status" value="1"/>
</dbReference>
<dbReference type="Gene3D" id="3.40.190.10">
    <property type="entry name" value="Periplasmic binding protein-like II"/>
    <property type="match status" value="1"/>
</dbReference>
<dbReference type="GO" id="GO:0042884">
    <property type="term" value="P:microcin transport"/>
    <property type="evidence" value="ECO:0007669"/>
    <property type="project" value="TreeGrafter"/>
</dbReference>
<evidence type="ECO:0000256" key="3">
    <source>
        <dbReference type="ARBA" id="ARBA00022729"/>
    </source>
</evidence>
<reference evidence="7 8" key="1">
    <citation type="journal article" date="2016" name="Environ. Microbiol.">
        <title>New Methyloceanibacter diversity from North Sea sediments includes methanotroph containing solely the soluble methane monooxygenase.</title>
        <authorList>
            <person name="Vekeman B."/>
            <person name="Kerckhof F.M."/>
            <person name="Cremers G."/>
            <person name="de Vos P."/>
            <person name="Vandamme P."/>
            <person name="Boon N."/>
            <person name="Op den Camp H.J."/>
            <person name="Heylen K."/>
        </authorList>
    </citation>
    <scope>NUCLEOTIDE SEQUENCE [LARGE SCALE GENOMIC DNA]</scope>
    <source>
        <strain evidence="7 8">R-67176</strain>
    </source>
</reference>
<dbReference type="CDD" id="cd08497">
    <property type="entry name" value="MbnE-like"/>
    <property type="match status" value="1"/>
</dbReference>
<evidence type="ECO:0000259" key="6">
    <source>
        <dbReference type="Pfam" id="PF00496"/>
    </source>
</evidence>
<name>A0A1E3VQX5_9HYPH</name>
<dbReference type="STRING" id="1774970.AUC70_00940"/>
<comment type="subcellular location">
    <subcellularLocation>
        <location evidence="1">Periplasm</location>
    </subcellularLocation>
</comment>
<dbReference type="PANTHER" id="PTHR30290:SF64">
    <property type="entry name" value="ABC TRANSPORTER PERIPLASMIC BINDING PROTEIN"/>
    <property type="match status" value="1"/>
</dbReference>
<evidence type="ECO:0000256" key="5">
    <source>
        <dbReference type="SAM" id="SignalP"/>
    </source>
</evidence>
<feature type="region of interest" description="Disordered" evidence="4">
    <location>
        <begin position="19"/>
        <end position="47"/>
    </location>
</feature>
<accession>A0A1E3VQX5</accession>
<feature type="domain" description="Solute-binding protein family 5" evidence="6">
    <location>
        <begin position="128"/>
        <end position="536"/>
    </location>
</feature>
<dbReference type="GO" id="GO:0015833">
    <property type="term" value="P:peptide transport"/>
    <property type="evidence" value="ECO:0007669"/>
    <property type="project" value="TreeGrafter"/>
</dbReference>
<evidence type="ECO:0000313" key="7">
    <source>
        <dbReference type="EMBL" id="ODR95930.1"/>
    </source>
</evidence>
<evidence type="ECO:0000256" key="2">
    <source>
        <dbReference type="ARBA" id="ARBA00005695"/>
    </source>
</evidence>
<dbReference type="Pfam" id="PF00496">
    <property type="entry name" value="SBP_bac_5"/>
    <property type="match status" value="1"/>
</dbReference>
<protein>
    <recommendedName>
        <fullName evidence="6">Solute-binding protein family 5 domain-containing protein</fullName>
    </recommendedName>
</protein>
<keyword evidence="3 5" id="KW-0732">Signal</keyword>
<feature type="region of interest" description="Disordered" evidence="4">
    <location>
        <begin position="222"/>
        <end position="242"/>
    </location>
</feature>
<dbReference type="PANTHER" id="PTHR30290">
    <property type="entry name" value="PERIPLASMIC BINDING COMPONENT OF ABC TRANSPORTER"/>
    <property type="match status" value="1"/>
</dbReference>
<dbReference type="Gene3D" id="3.10.105.10">
    <property type="entry name" value="Dipeptide-binding Protein, Domain 3"/>
    <property type="match status" value="1"/>
</dbReference>
<gene>
    <name evidence="7" type="ORF">AUC70_00940</name>
</gene>
<sequence>MTFAVALTALLIGPAAAQESAPQDGAAQKPAAQVAKPAPSEASAQTKHHALSLVGEPKYPADFTHFDFVNPDAPKGGLVRLPSIGGFDSLNPVLYRGEQAPGIGFVNESLFVDSIDEPSTSYGLIAEWASYPDDYSSVTFKLRDEARWHDGEPITPEDVIYSLKVNKEANPRMGLYYKNVTRAEKTGDNEVTFYFDSKGNRELPMIMGQLTILPKHFWTGTDEKGEKRDPMKTTMEPPLGSGPYRVKSVSPGRSISYERVDDYWGKDLPVNKGTWNFDEMRFDSYRDITVAFESFKAGNLDYWNESSSKNWAMAYDFPAVENGEIKREEVRLERGMPMQAFVLNQRRSKFQDRRVRQALNLAFDFEWTNKNLFFGQYERVDSYFQNSELASPKALPEGRELEILETVRDEVPEEVFTTVHQNPTNNDQTEMRKNLRQAVMLLREAGWQVKDGALVNTKTGEQMNIEFLIVSPLFERIIQPYLRNLNRLGIKGSIRLVDSAQYTRRLNNFDYDVIVGNFGQSESPGNEQRDYWGSEAAERDGSMNLIGIKDPAIDKLIDYIIFAKDREELVAATHALDRVLLWHDFVVPQWFSPYQRIAYRSHYGRPEKLPGLTPGFFQVWWDEKASAEPQASN</sequence>
<dbReference type="InterPro" id="IPR000914">
    <property type="entry name" value="SBP_5_dom"/>
</dbReference>
<dbReference type="EMBL" id="LPWE01000010">
    <property type="protein sequence ID" value="ODR95930.1"/>
    <property type="molecule type" value="Genomic_DNA"/>
</dbReference>
<feature type="signal peptide" evidence="5">
    <location>
        <begin position="1"/>
        <end position="17"/>
    </location>
</feature>
<dbReference type="GO" id="GO:0043190">
    <property type="term" value="C:ATP-binding cassette (ABC) transporter complex"/>
    <property type="evidence" value="ECO:0007669"/>
    <property type="project" value="InterPro"/>
</dbReference>
<dbReference type="GO" id="GO:0030288">
    <property type="term" value="C:outer membrane-bounded periplasmic space"/>
    <property type="evidence" value="ECO:0007669"/>
    <property type="project" value="TreeGrafter"/>
</dbReference>
<evidence type="ECO:0000313" key="8">
    <source>
        <dbReference type="Proteomes" id="UP000094172"/>
    </source>
</evidence>
<feature type="compositionally biased region" description="Basic and acidic residues" evidence="4">
    <location>
        <begin position="222"/>
        <end position="231"/>
    </location>
</feature>
<dbReference type="Proteomes" id="UP000094172">
    <property type="component" value="Unassembled WGS sequence"/>
</dbReference>
<dbReference type="InterPro" id="IPR030678">
    <property type="entry name" value="Peptide/Ni-bd"/>
</dbReference>
<feature type="chain" id="PRO_5009138523" description="Solute-binding protein family 5 domain-containing protein" evidence="5">
    <location>
        <begin position="18"/>
        <end position="633"/>
    </location>
</feature>
<proteinExistence type="inferred from homology"/>
<dbReference type="PIRSF" id="PIRSF002741">
    <property type="entry name" value="MppA"/>
    <property type="match status" value="1"/>
</dbReference>
<organism evidence="7 8">
    <name type="scientific">Methyloceanibacter stevinii</name>
    <dbReference type="NCBI Taxonomy" id="1774970"/>
    <lineage>
        <taxon>Bacteria</taxon>
        <taxon>Pseudomonadati</taxon>
        <taxon>Pseudomonadota</taxon>
        <taxon>Alphaproteobacteria</taxon>
        <taxon>Hyphomicrobiales</taxon>
        <taxon>Hyphomicrobiaceae</taxon>
        <taxon>Methyloceanibacter</taxon>
    </lineage>
</organism>
<evidence type="ECO:0000256" key="1">
    <source>
        <dbReference type="ARBA" id="ARBA00004418"/>
    </source>
</evidence>